<dbReference type="GO" id="GO:1990071">
    <property type="term" value="C:TRAPPII protein complex"/>
    <property type="evidence" value="ECO:0007669"/>
    <property type="project" value="InterPro"/>
</dbReference>
<dbReference type="GO" id="GO:0006891">
    <property type="term" value="P:intra-Golgi vesicle-mediated transport"/>
    <property type="evidence" value="ECO:0007669"/>
    <property type="project" value="InterPro"/>
</dbReference>
<reference evidence="3" key="2">
    <citation type="journal article" date="2022" name="Elife">
        <title>Obligate sexual reproduction of a homothallic fungus closely related to the Cryptococcus pathogenic species complex.</title>
        <authorList>
            <person name="Passer A.R."/>
            <person name="Clancey S.A."/>
            <person name="Shea T."/>
            <person name="David-Palma M."/>
            <person name="Averette A.F."/>
            <person name="Boekhout T."/>
            <person name="Porcel B.M."/>
            <person name="Nowrousian M."/>
            <person name="Cuomo C.A."/>
            <person name="Sun S."/>
            <person name="Heitman J."/>
            <person name="Coelho M.A."/>
        </authorList>
    </citation>
    <scope>NUCLEOTIDE SEQUENCE</scope>
    <source>
        <strain evidence="3">CBS 7841</strain>
    </source>
</reference>
<feature type="compositionally biased region" description="Basic residues" evidence="1">
    <location>
        <begin position="595"/>
        <end position="610"/>
    </location>
</feature>
<dbReference type="InterPro" id="IPR055420">
    <property type="entry name" value="IgD3_Trs65"/>
</dbReference>
<organism evidence="3 4">
    <name type="scientific">Cryptococcus depauperatus CBS 7841</name>
    <dbReference type="NCBI Taxonomy" id="1295531"/>
    <lineage>
        <taxon>Eukaryota</taxon>
        <taxon>Fungi</taxon>
        <taxon>Dikarya</taxon>
        <taxon>Basidiomycota</taxon>
        <taxon>Agaricomycotina</taxon>
        <taxon>Tremellomycetes</taxon>
        <taxon>Tremellales</taxon>
        <taxon>Cryptococcaceae</taxon>
        <taxon>Cryptococcus</taxon>
    </lineage>
</organism>
<dbReference type="VEuPathDB" id="FungiDB:L203_01390"/>
<evidence type="ECO:0000313" key="3">
    <source>
        <dbReference type="EMBL" id="WVN86961.1"/>
    </source>
</evidence>
<feature type="compositionally biased region" description="Polar residues" evidence="1">
    <location>
        <begin position="152"/>
        <end position="162"/>
    </location>
</feature>
<feature type="compositionally biased region" description="Pro residues" evidence="1">
    <location>
        <begin position="167"/>
        <end position="177"/>
    </location>
</feature>
<reference evidence="3" key="3">
    <citation type="submission" date="2024-01" db="EMBL/GenBank/DDBJ databases">
        <authorList>
            <person name="Coelho M.A."/>
            <person name="David-Palma M."/>
            <person name="Shea T."/>
            <person name="Sun S."/>
            <person name="Cuomo C.A."/>
            <person name="Heitman J."/>
        </authorList>
    </citation>
    <scope>NUCLEOTIDE SEQUENCE</scope>
    <source>
        <strain evidence="3">CBS 7841</strain>
    </source>
</reference>
<proteinExistence type="predicted"/>
<accession>A0A1E3IRF4</accession>
<feature type="domain" description="Trafficking protein particle complex II-specific subunit 65 IgD3" evidence="2">
    <location>
        <begin position="704"/>
        <end position="832"/>
    </location>
</feature>
<dbReference type="InterPro" id="IPR024662">
    <property type="entry name" value="Trs65"/>
</dbReference>
<gene>
    <name evidence="3" type="ORF">L203_102136</name>
</gene>
<dbReference type="OrthoDB" id="24630at2759"/>
<dbReference type="GO" id="GO:0005802">
    <property type="term" value="C:trans-Golgi network"/>
    <property type="evidence" value="ECO:0007669"/>
    <property type="project" value="TreeGrafter"/>
</dbReference>
<dbReference type="KEGG" id="cdep:91086348"/>
<dbReference type="PANTHER" id="PTHR28159:SF1">
    <property type="entry name" value="TRAFFICKING PROTEIN PARTICLE COMPLEX II-SPECIFIC SUBUNIT 65"/>
    <property type="match status" value="1"/>
</dbReference>
<name>A0A1E3IRF4_9TREE</name>
<feature type="region of interest" description="Disordered" evidence="1">
    <location>
        <begin position="142"/>
        <end position="177"/>
    </location>
</feature>
<dbReference type="Pfam" id="PF12735">
    <property type="entry name" value="IgD3_Trs65"/>
    <property type="match status" value="1"/>
</dbReference>
<dbReference type="RefSeq" id="XP_066067661.1">
    <property type="nucleotide sequence ID" value="XM_066211564.1"/>
</dbReference>
<sequence>MSSRPSANIYESIFHSSTINLVIPEASTYDPSPADDDLPVWWSSIQKGTIRNSAYFDEKLAYFMAISLPDETLAGLSDGSEVDVREPTSELLKFVDHLQLTMAASFVPYLPASDSCKSQSESKEVGTPSALSASTTLETLAPPSSAHLHQPTPRSIASSGNAGHNPEFPPATPNPFPVMPLNEEQYASAEGVVIWEGGVEEQPWPWEEGRKRREGHAWQRRVFRWEGRWEIVWRGEVPIAYVRTPVENPILALTASITFRQHNNHKTHRKGQSMDTISIRSGTETVHTDGIGNRGSGKDEDWAAMEEIDLLDGLAGEGEFMPTTRLPSSLRQDLFIPSGPPPSPMPLSAMTSASAPFIATPSTASTGLHRERGHLPTFTIPTLSTTLRKSFRRVLTLAPGLRVRMRTILIPQLLPLSPSPDGDSEEGERRIVLLIEIENNSEPTHLQGFEITRVNIEVGGKGSFITTKLSCQPEGPSESNIFPIRLDSTEQYNLLYSVEITGEKKDNAVEEAVARGLGRGEETRPVAITVVGRPYRYLPSARDTLGVDTTDSADTVSRGRTYTYPTGIFHSRWNCTLDLTPFYASQPPSQMIPPPHKRSSLSLSKSHRRPPALSMPVWSTNTIVGDKRYSLASLISQQERYKDREGLGAGQRRAMLPSQVMQANRGLPSRRATSVDESTGYGLLLSIKVLPQLQPHSAQDPLSTKLSLPQNRQTIKPLMPFSIEVFVYNRTNEVRRFRLNIPGREKNERWDTRARDVFEKSRRGGGTDSTLNDADLKIALASHLAASPALIPLEDDIRCGPLLPGASLSARIRFVALREGVHTIEKLRVLGVDDGIDWTMSPVIDIIVGKGVDTL</sequence>
<evidence type="ECO:0000256" key="1">
    <source>
        <dbReference type="SAM" id="MobiDB-lite"/>
    </source>
</evidence>
<reference evidence="3" key="1">
    <citation type="submission" date="2016-06" db="EMBL/GenBank/DDBJ databases">
        <authorList>
            <person name="Cuomo C."/>
            <person name="Litvintseva A."/>
            <person name="Heitman J."/>
            <person name="Chen Y."/>
            <person name="Sun S."/>
            <person name="Springer D."/>
            <person name="Dromer F."/>
            <person name="Young S."/>
            <person name="Zeng Q."/>
            <person name="Chapman S."/>
            <person name="Gujja S."/>
            <person name="Saif S."/>
            <person name="Birren B."/>
        </authorList>
    </citation>
    <scope>NUCLEOTIDE SEQUENCE</scope>
    <source>
        <strain evidence="3">CBS 7841</strain>
    </source>
</reference>
<evidence type="ECO:0000259" key="2">
    <source>
        <dbReference type="Pfam" id="PF12735"/>
    </source>
</evidence>
<dbReference type="AlphaFoldDB" id="A0A1E3IRF4"/>
<dbReference type="Proteomes" id="UP000094043">
    <property type="component" value="Chromosome 2"/>
</dbReference>
<dbReference type="EMBL" id="CP143785">
    <property type="protein sequence ID" value="WVN86961.1"/>
    <property type="molecule type" value="Genomic_DNA"/>
</dbReference>
<protein>
    <recommendedName>
        <fullName evidence="2">Trafficking protein particle complex II-specific subunit 65 IgD3 domain-containing protein</fullName>
    </recommendedName>
</protein>
<dbReference type="PANTHER" id="PTHR28159">
    <property type="entry name" value="TRAFFICKING PROTEIN PARTICLE COMPLEX II-SPECIFIC SUBUNIT 65"/>
    <property type="match status" value="1"/>
</dbReference>
<dbReference type="GeneID" id="91086348"/>
<feature type="region of interest" description="Disordered" evidence="1">
    <location>
        <begin position="588"/>
        <end position="612"/>
    </location>
</feature>
<evidence type="ECO:0000313" key="4">
    <source>
        <dbReference type="Proteomes" id="UP000094043"/>
    </source>
</evidence>
<keyword evidence="4" id="KW-1185">Reference proteome</keyword>